<evidence type="ECO:0000256" key="2">
    <source>
        <dbReference type="ARBA" id="ARBA00022676"/>
    </source>
</evidence>
<dbReference type="PANTHER" id="PTHR37220">
    <property type="entry name" value="O-FUCOSYLTRANSFERASE 23"/>
    <property type="match status" value="1"/>
</dbReference>
<gene>
    <name evidence="8" type="ORF">ZOSMA_175G00100</name>
</gene>
<sequence>MRDSNSIFLNLKKYSRWAKFSNGVCLKFFVSTCVFLLLMIFTTRFTIFLPFSVLSWSEQKQSYWTTHHSKSNLEFLVTKVRHNKFVEVPQIVWGLNNQKIALARAALTARFLNRTLLMPSLSTSLFYKEVELLQPIAFDKIFNIQKFNSLCSGFIQIGRVSDTSNLTKSFDVKKGSGRTWTIEKDLNQLEQCKEHPIDGHEVIRIDGKNPFLWHDHWLVTDYAKVFECLVFVDEIIHTSNKVISKIREKGLEAINNNVCTTCYASKSSSYNNMNQQVPYIAVHMRVEKDWMIHCKKREKRSNISQICSKREEIMERVGQIHGIKYPVVVYLAVADSLLEDDLILSGWKEGLLPFEKKKLGVWDVYKKYPYLVQSAIDFEVCVKAETFVGNSFSTFSSLVVLERSQKLLNMGYRHSCTDDDDVRFASYAYNVVGESGSKQPQRWMTNMSDSSLLAVSYGTNQISCLR</sequence>
<evidence type="ECO:0000256" key="1">
    <source>
        <dbReference type="ARBA" id="ARBA00007737"/>
    </source>
</evidence>
<name>A0A0K9PS17_ZOSMR</name>
<evidence type="ECO:0000256" key="4">
    <source>
        <dbReference type="ARBA" id="ARBA00023253"/>
    </source>
</evidence>
<evidence type="ECO:0000313" key="8">
    <source>
        <dbReference type="EMBL" id="KMZ71771.1"/>
    </source>
</evidence>
<dbReference type="OMA" id="EVPQIAW"/>
<protein>
    <recommendedName>
        <fullName evidence="6">O-fucosyltransferase family protein</fullName>
    </recommendedName>
</protein>
<feature type="transmembrane region" description="Helical" evidence="7">
    <location>
        <begin position="20"/>
        <end position="41"/>
    </location>
</feature>
<dbReference type="OrthoDB" id="10050276at2759"/>
<dbReference type="InterPro" id="IPR019378">
    <property type="entry name" value="GDP-Fuc_O-FucTrfase"/>
</dbReference>
<evidence type="ECO:0000256" key="6">
    <source>
        <dbReference type="ARBA" id="ARBA00030350"/>
    </source>
</evidence>
<dbReference type="AlphaFoldDB" id="A0A0K9PS17"/>
<evidence type="ECO:0000256" key="7">
    <source>
        <dbReference type="SAM" id="Phobius"/>
    </source>
</evidence>
<evidence type="ECO:0000256" key="5">
    <source>
        <dbReference type="ARBA" id="ARBA00023277"/>
    </source>
</evidence>
<dbReference type="GO" id="GO:0016757">
    <property type="term" value="F:glycosyltransferase activity"/>
    <property type="evidence" value="ECO:0007669"/>
    <property type="project" value="UniProtKB-KW"/>
</dbReference>
<keyword evidence="9" id="KW-1185">Reference proteome</keyword>
<evidence type="ECO:0000256" key="3">
    <source>
        <dbReference type="ARBA" id="ARBA00022679"/>
    </source>
</evidence>
<reference evidence="9" key="1">
    <citation type="journal article" date="2016" name="Nature">
        <title>The genome of the seagrass Zostera marina reveals angiosperm adaptation to the sea.</title>
        <authorList>
            <person name="Olsen J.L."/>
            <person name="Rouze P."/>
            <person name="Verhelst B."/>
            <person name="Lin Y.-C."/>
            <person name="Bayer T."/>
            <person name="Collen J."/>
            <person name="Dattolo E."/>
            <person name="De Paoli E."/>
            <person name="Dittami S."/>
            <person name="Maumus F."/>
            <person name="Michel G."/>
            <person name="Kersting A."/>
            <person name="Lauritano C."/>
            <person name="Lohaus R."/>
            <person name="Toepel M."/>
            <person name="Tonon T."/>
            <person name="Vanneste K."/>
            <person name="Amirebrahimi M."/>
            <person name="Brakel J."/>
            <person name="Bostroem C."/>
            <person name="Chovatia M."/>
            <person name="Grimwood J."/>
            <person name="Jenkins J.W."/>
            <person name="Jueterbock A."/>
            <person name="Mraz A."/>
            <person name="Stam W.T."/>
            <person name="Tice H."/>
            <person name="Bornberg-Bauer E."/>
            <person name="Green P.J."/>
            <person name="Pearson G.A."/>
            <person name="Procaccini G."/>
            <person name="Duarte C.M."/>
            <person name="Schmutz J."/>
            <person name="Reusch T.B.H."/>
            <person name="Van de Peer Y."/>
        </authorList>
    </citation>
    <scope>NUCLEOTIDE SEQUENCE [LARGE SCALE GENOMIC DNA]</scope>
    <source>
        <strain evidence="9">cv. Finnish</strain>
    </source>
</reference>
<comment type="caution">
    <text evidence="8">The sequence shown here is derived from an EMBL/GenBank/DDBJ whole genome shotgun (WGS) entry which is preliminary data.</text>
</comment>
<dbReference type="Gene3D" id="3.40.50.11350">
    <property type="match status" value="1"/>
</dbReference>
<dbReference type="GO" id="GO:0009875">
    <property type="term" value="P:pollen-pistil interaction"/>
    <property type="evidence" value="ECO:0007669"/>
    <property type="project" value="InterPro"/>
</dbReference>
<keyword evidence="2 8" id="KW-0328">Glycosyltransferase</keyword>
<keyword evidence="3 8" id="KW-0808">Transferase</keyword>
<dbReference type="Proteomes" id="UP000036987">
    <property type="component" value="Unassembled WGS sequence"/>
</dbReference>
<dbReference type="CDD" id="cd11296">
    <property type="entry name" value="O-FucT_like"/>
    <property type="match status" value="1"/>
</dbReference>
<accession>A0A0K9PS17</accession>
<evidence type="ECO:0000313" key="9">
    <source>
        <dbReference type="Proteomes" id="UP000036987"/>
    </source>
</evidence>
<keyword evidence="5" id="KW-0119">Carbohydrate metabolism</keyword>
<organism evidence="8 9">
    <name type="scientific">Zostera marina</name>
    <name type="common">Eelgrass</name>
    <dbReference type="NCBI Taxonomy" id="29655"/>
    <lineage>
        <taxon>Eukaryota</taxon>
        <taxon>Viridiplantae</taxon>
        <taxon>Streptophyta</taxon>
        <taxon>Embryophyta</taxon>
        <taxon>Tracheophyta</taxon>
        <taxon>Spermatophyta</taxon>
        <taxon>Magnoliopsida</taxon>
        <taxon>Liliopsida</taxon>
        <taxon>Zosteraceae</taxon>
        <taxon>Zostera</taxon>
    </lineage>
</organism>
<dbReference type="STRING" id="29655.A0A0K9PS17"/>
<dbReference type="Pfam" id="PF10250">
    <property type="entry name" value="O-FucT"/>
    <property type="match status" value="1"/>
</dbReference>
<keyword evidence="7" id="KW-1133">Transmembrane helix</keyword>
<keyword evidence="7" id="KW-0472">Membrane</keyword>
<dbReference type="GO" id="GO:0006004">
    <property type="term" value="P:fucose metabolic process"/>
    <property type="evidence" value="ECO:0007669"/>
    <property type="project" value="UniProtKB-KW"/>
</dbReference>
<dbReference type="PANTHER" id="PTHR37220:SF1">
    <property type="entry name" value="O-FUCOSYLTRANSFERASE 23"/>
    <property type="match status" value="1"/>
</dbReference>
<keyword evidence="4" id="KW-0294">Fucose metabolism</keyword>
<comment type="similarity">
    <text evidence="1">Belongs to the glycosyltransferase GT106 family.</text>
</comment>
<dbReference type="InterPro" id="IPR044982">
    <property type="entry name" value="AtOFT1-like"/>
</dbReference>
<keyword evidence="7" id="KW-0812">Transmembrane</keyword>
<dbReference type="EMBL" id="LFYR01000658">
    <property type="protein sequence ID" value="KMZ71771.1"/>
    <property type="molecule type" value="Genomic_DNA"/>
</dbReference>
<proteinExistence type="inferred from homology"/>